<accession>A0A150N7Z7</accession>
<organism evidence="1 2">
    <name type="scientific">Parageobacillus toebii</name>
    <dbReference type="NCBI Taxonomy" id="153151"/>
    <lineage>
        <taxon>Bacteria</taxon>
        <taxon>Bacillati</taxon>
        <taxon>Bacillota</taxon>
        <taxon>Bacilli</taxon>
        <taxon>Bacillales</taxon>
        <taxon>Anoxybacillaceae</taxon>
        <taxon>Parageobacillus</taxon>
    </lineage>
</organism>
<gene>
    <name evidence="1" type="ORF">B4110_3604</name>
</gene>
<protein>
    <submittedName>
        <fullName evidence="1">Uncharacterized protein</fullName>
    </submittedName>
</protein>
<reference evidence="1 2" key="1">
    <citation type="submission" date="2016-01" db="EMBL/GenBank/DDBJ databases">
        <title>Draft Genome Sequences of Seven Thermophilic Sporeformers Isolated from Foods.</title>
        <authorList>
            <person name="Berendsen E.M."/>
            <person name="Wells-Bennik M.H."/>
            <person name="Krawcyk A.O."/>
            <person name="De Jong A."/>
            <person name="Holsappel S."/>
            <person name="Eijlander R.T."/>
            <person name="Kuipers O.P."/>
        </authorList>
    </citation>
    <scope>NUCLEOTIDE SEQUENCE [LARGE SCALE GENOMIC DNA]</scope>
    <source>
        <strain evidence="1 2">B4110</strain>
    </source>
</reference>
<name>A0A150N7Z7_9BACL</name>
<dbReference type="Proteomes" id="UP000075324">
    <property type="component" value="Unassembled WGS sequence"/>
</dbReference>
<proteinExistence type="predicted"/>
<evidence type="ECO:0000313" key="2">
    <source>
        <dbReference type="Proteomes" id="UP000075324"/>
    </source>
</evidence>
<dbReference type="AlphaFoldDB" id="A0A150N7Z7"/>
<dbReference type="EMBL" id="LQYW01000007">
    <property type="protein sequence ID" value="KYD32774.1"/>
    <property type="molecule type" value="Genomic_DNA"/>
</dbReference>
<sequence>MSNLPNRHPHQMGIPFFCILDYSRNQPLFGEDSYSFIPTFLLLRREDAIFDRIEL</sequence>
<evidence type="ECO:0000313" key="1">
    <source>
        <dbReference type="EMBL" id="KYD32774.1"/>
    </source>
</evidence>
<dbReference type="PATRIC" id="fig|153151.4.peg.3899"/>
<comment type="caution">
    <text evidence="1">The sequence shown here is derived from an EMBL/GenBank/DDBJ whole genome shotgun (WGS) entry which is preliminary data.</text>
</comment>